<accession>A0A2P5VSY9</accession>
<protein>
    <submittedName>
        <fullName evidence="1">Uncharacterized protein</fullName>
    </submittedName>
</protein>
<dbReference type="Proteomes" id="UP000239757">
    <property type="component" value="Unassembled WGS sequence"/>
</dbReference>
<evidence type="ECO:0000313" key="1">
    <source>
        <dbReference type="EMBL" id="PPR81920.1"/>
    </source>
</evidence>
<evidence type="ECO:0000313" key="2">
    <source>
        <dbReference type="Proteomes" id="UP000239757"/>
    </source>
</evidence>
<gene>
    <name evidence="1" type="ORF">GOBAR_AA38796</name>
</gene>
<proteinExistence type="predicted"/>
<organism evidence="1 2">
    <name type="scientific">Gossypium barbadense</name>
    <name type="common">Sea Island cotton</name>
    <name type="synonym">Hibiscus barbadensis</name>
    <dbReference type="NCBI Taxonomy" id="3634"/>
    <lineage>
        <taxon>Eukaryota</taxon>
        <taxon>Viridiplantae</taxon>
        <taxon>Streptophyta</taxon>
        <taxon>Embryophyta</taxon>
        <taxon>Tracheophyta</taxon>
        <taxon>Spermatophyta</taxon>
        <taxon>Magnoliopsida</taxon>
        <taxon>eudicotyledons</taxon>
        <taxon>Gunneridae</taxon>
        <taxon>Pentapetalae</taxon>
        <taxon>rosids</taxon>
        <taxon>malvids</taxon>
        <taxon>Malvales</taxon>
        <taxon>Malvaceae</taxon>
        <taxon>Malvoideae</taxon>
        <taxon>Gossypium</taxon>
    </lineage>
</organism>
<name>A0A2P5VSY9_GOSBA</name>
<dbReference type="EMBL" id="KZ671076">
    <property type="protein sequence ID" value="PPR81920.1"/>
    <property type="molecule type" value="Genomic_DNA"/>
</dbReference>
<sequence>MKHCVRNSSDNDAVVRRAISSNLVCHFSGSIPVKIKSSTCVGRGASGKASSRSGFHFALPRHALVSPSCDDEGAPPNDAAISTNCLVMSCKGRSRFLQGSDRFCVINHSILSMKAPNVKNSIAQLRLLVPSFPSFLCVDASVSYPPVEYSSAASVPLYSFAASTPHSPPGRSPTT</sequence>
<reference evidence="1 2" key="1">
    <citation type="submission" date="2015-01" db="EMBL/GenBank/DDBJ databases">
        <title>Genome of allotetraploid Gossypium barbadense reveals genomic plasticity and fiber elongation in cotton evolution.</title>
        <authorList>
            <person name="Chen X."/>
            <person name="Liu X."/>
            <person name="Zhao B."/>
            <person name="Zheng H."/>
            <person name="Hu Y."/>
            <person name="Lu G."/>
            <person name="Yang C."/>
            <person name="Chen J."/>
            <person name="Shan C."/>
            <person name="Zhang L."/>
            <person name="Zhou Y."/>
            <person name="Wang L."/>
            <person name="Guo W."/>
            <person name="Bai Y."/>
            <person name="Ruan J."/>
            <person name="Shangguan X."/>
            <person name="Mao Y."/>
            <person name="Jiang J."/>
            <person name="Zhu Y."/>
            <person name="Lei J."/>
            <person name="Kang H."/>
            <person name="Chen S."/>
            <person name="He X."/>
            <person name="Wang R."/>
            <person name="Wang Y."/>
            <person name="Chen J."/>
            <person name="Wang L."/>
            <person name="Yu S."/>
            <person name="Wang B."/>
            <person name="Wei J."/>
            <person name="Song S."/>
            <person name="Lu X."/>
            <person name="Gao Z."/>
            <person name="Gu W."/>
            <person name="Deng X."/>
            <person name="Ma D."/>
            <person name="Wang S."/>
            <person name="Liang W."/>
            <person name="Fang L."/>
            <person name="Cai C."/>
            <person name="Zhu X."/>
            <person name="Zhou B."/>
            <person name="Zhang Y."/>
            <person name="Chen Z."/>
            <person name="Xu S."/>
            <person name="Zhu R."/>
            <person name="Wang S."/>
            <person name="Zhang T."/>
            <person name="Zhao G."/>
        </authorList>
    </citation>
    <scope>NUCLEOTIDE SEQUENCE [LARGE SCALE GENOMIC DNA]</scope>
    <source>
        <strain evidence="2">cv. Xinhai21</strain>
        <tissue evidence="1">Leaf</tissue>
    </source>
</reference>
<dbReference type="AlphaFoldDB" id="A0A2P5VSY9"/>